<dbReference type="Pfam" id="PF13855">
    <property type="entry name" value="LRR_8"/>
    <property type="match status" value="1"/>
</dbReference>
<feature type="region of interest" description="Disordered" evidence="4">
    <location>
        <begin position="145"/>
        <end position="170"/>
    </location>
</feature>
<keyword evidence="5" id="KW-1185">Reference proteome</keyword>
<keyword evidence="2" id="KW-0677">Repeat</keyword>
<dbReference type="InterPro" id="IPR050216">
    <property type="entry name" value="LRR_domain-containing"/>
</dbReference>
<dbReference type="GeneID" id="110198678"/>
<proteinExistence type="predicted"/>
<dbReference type="Proteomes" id="UP000515140">
    <property type="component" value="Unplaced"/>
</dbReference>
<dbReference type="Gene3D" id="3.80.10.10">
    <property type="entry name" value="Ribonuclease Inhibitor"/>
    <property type="match status" value="1"/>
</dbReference>
<dbReference type="RefSeq" id="XP_020828740.1">
    <property type="nucleotide sequence ID" value="XM_020973081.1"/>
</dbReference>
<dbReference type="SMART" id="SM00369">
    <property type="entry name" value="LRR_TYP"/>
    <property type="match status" value="3"/>
</dbReference>
<evidence type="ECO:0000256" key="3">
    <source>
        <dbReference type="SAM" id="Coils"/>
    </source>
</evidence>
<dbReference type="PANTHER" id="PTHR48051">
    <property type="match status" value="1"/>
</dbReference>
<evidence type="ECO:0000256" key="2">
    <source>
        <dbReference type="ARBA" id="ARBA00022737"/>
    </source>
</evidence>
<evidence type="ECO:0000313" key="5">
    <source>
        <dbReference type="Proteomes" id="UP000515140"/>
    </source>
</evidence>
<name>A0A6P5J385_PHACI</name>
<dbReference type="InterPro" id="IPR032675">
    <property type="entry name" value="LRR_dom_sf"/>
</dbReference>
<evidence type="ECO:0000256" key="4">
    <source>
        <dbReference type="SAM" id="MobiDB-lite"/>
    </source>
</evidence>
<sequence length="478" mass="55605">MEGGCSVIELKGLIGCMESSSVKTRTPSIPLPKDVRNVIEGTLFSPSPALDLSKRGLEHLSEEIFKIPHLKQLHLQRNELSIIPKDFFQLLPSLVWLDLRHNKIKAIPSGIGSHKNLKTLLMEKNPIKTLPVELEVGPVKKVNLESQHGASNKETLQPWKSKPDDPEGKECLFPHVEALNLTEVTEPSRDLSEDRSNEEEMKRFWKLRQEIVASEKAEMLTNQLLPLQLPPSRQDSHMKDHGQKVKNPFRSVMKKSILKRIPLKKTYNPRRKISSFKNMFPEIPSYETPVQAKKDEERRVAALKELKEKQALIEQRKRDKKMLQKWREQADAMRKEKELLRNAQHPPKHTVLKKAPFATDPVEENKEFHSLEKKRLMRLKLTQEQDELRASKDKEIEERIKLHMEALRERKKSKGTPQEEILKAAHDFGIAKKLCDDIRQRYLDRELRREYQLTAFTGDATRPSPMSQPHNIFFNMKF</sequence>
<gene>
    <name evidence="6" type="primary">LRRC27</name>
</gene>
<dbReference type="InterPro" id="IPR001611">
    <property type="entry name" value="Leu-rich_rpt"/>
</dbReference>
<reference evidence="6" key="1">
    <citation type="submission" date="2025-08" db="UniProtKB">
        <authorList>
            <consortium name="RefSeq"/>
        </authorList>
    </citation>
    <scope>IDENTIFICATION</scope>
    <source>
        <tissue evidence="6">Spleen</tissue>
    </source>
</reference>
<dbReference type="PANTHER" id="PTHR48051:SF35">
    <property type="entry name" value="LEUCINE-RICH REPEAT-CONTAINING PROTEIN 27"/>
    <property type="match status" value="1"/>
</dbReference>
<keyword evidence="3" id="KW-0175">Coiled coil</keyword>
<dbReference type="CTD" id="80313"/>
<organism evidence="5 6">
    <name type="scientific">Phascolarctos cinereus</name>
    <name type="common">Koala</name>
    <dbReference type="NCBI Taxonomy" id="38626"/>
    <lineage>
        <taxon>Eukaryota</taxon>
        <taxon>Metazoa</taxon>
        <taxon>Chordata</taxon>
        <taxon>Craniata</taxon>
        <taxon>Vertebrata</taxon>
        <taxon>Euteleostomi</taxon>
        <taxon>Mammalia</taxon>
        <taxon>Metatheria</taxon>
        <taxon>Diprotodontia</taxon>
        <taxon>Phascolarctidae</taxon>
        <taxon>Phascolarctos</taxon>
    </lineage>
</organism>
<dbReference type="AlphaFoldDB" id="A0A6P5J385"/>
<dbReference type="GO" id="GO:0005737">
    <property type="term" value="C:cytoplasm"/>
    <property type="evidence" value="ECO:0007669"/>
    <property type="project" value="TreeGrafter"/>
</dbReference>
<dbReference type="PROSITE" id="PS51450">
    <property type="entry name" value="LRR"/>
    <property type="match status" value="1"/>
</dbReference>
<feature type="coiled-coil region" evidence="3">
    <location>
        <begin position="309"/>
        <end position="343"/>
    </location>
</feature>
<accession>A0A6P5J385</accession>
<feature type="compositionally biased region" description="Polar residues" evidence="4">
    <location>
        <begin position="145"/>
        <end position="155"/>
    </location>
</feature>
<protein>
    <submittedName>
        <fullName evidence="6">Leucine-rich repeat-containing protein 27 isoform X4</fullName>
    </submittedName>
</protein>
<evidence type="ECO:0000313" key="6">
    <source>
        <dbReference type="RefSeq" id="XP_020828740.1"/>
    </source>
</evidence>
<keyword evidence="1" id="KW-0433">Leucine-rich repeat</keyword>
<dbReference type="SUPFAM" id="SSF52058">
    <property type="entry name" value="L domain-like"/>
    <property type="match status" value="1"/>
</dbReference>
<feature type="compositionally biased region" description="Basic and acidic residues" evidence="4">
    <location>
        <begin position="161"/>
        <end position="170"/>
    </location>
</feature>
<dbReference type="InterPro" id="IPR003591">
    <property type="entry name" value="Leu-rich_rpt_typical-subtyp"/>
</dbReference>
<evidence type="ECO:0000256" key="1">
    <source>
        <dbReference type="ARBA" id="ARBA00022614"/>
    </source>
</evidence>